<evidence type="ECO:0000256" key="2">
    <source>
        <dbReference type="ARBA" id="ARBA00009441"/>
    </source>
</evidence>
<evidence type="ECO:0000256" key="3">
    <source>
        <dbReference type="ARBA" id="ARBA00021315"/>
    </source>
</evidence>
<dbReference type="GO" id="GO:0043590">
    <property type="term" value="C:bacterial nucleoid"/>
    <property type="evidence" value="ECO:0007669"/>
    <property type="project" value="TreeGrafter"/>
</dbReference>
<dbReference type="RefSeq" id="WP_023054583.1">
    <property type="nucleotide sequence ID" value="NZ_AWXA01000059.1"/>
</dbReference>
<dbReference type="AlphaFoldDB" id="U7UBI3"/>
<dbReference type="PANTHER" id="PTHR11059">
    <property type="entry name" value="DNA REPAIR PROTEIN RECN"/>
    <property type="match status" value="1"/>
</dbReference>
<protein>
    <recommendedName>
        <fullName evidence="3 9">DNA repair protein RecN</fullName>
    </recommendedName>
    <alternativeName>
        <fullName evidence="8 9">Recombination protein N</fullName>
    </alternativeName>
</protein>
<sequence>MLQSLHIHNFALIEDLQLTLSTGVSIFTGETGAGKSILLDAIGMLAGKRASASFVRHGAEAFLVEGAFFFASCNTALTDFLAVHHIECEDGELIISRQFHRNGRGSVLINGTLVPLTTVRQIGSYLLDIHGQFDNQLIFDPSYHVRILDSLTTALQAERRRYDGLYRKWRDAVREADELRKNDREKMRLLSVLNFQIREIEDSQLKRGEDEALEETIRKAAHAEHITENLRSALYLLEGSDRQKGLVEGIGDLQRSLAKASAYDEFFTETADKAESLAYEFEELQDRLMRYASSFDFDAAALDKMQSRLAAIEKLKRKYGSTIEEIEAFLKQAKEEKDRLENAENRLAEMERHIAAAEKELRSCAALLQKLRSAAARLFSEQMQKTLMRLGMPKAVISFQVEEMTEITPIGAAAVELYFSANAGEAVQPLAKIASGGEVSRIALALKTAMHAKQDGKTVIFDEIDVGISGQTGLQVAAHIRQLRGDGQVLCITHLPQTAAIADHHYFLYKAEKNGRTVTQVKELSEAEHTAEIARMFAGDHVNEAGIEAARQIIAQVRDKS</sequence>
<dbReference type="CDD" id="cd03241">
    <property type="entry name" value="ABC_RecN"/>
    <property type="match status" value="2"/>
</dbReference>
<evidence type="ECO:0000256" key="8">
    <source>
        <dbReference type="ARBA" id="ARBA00033408"/>
    </source>
</evidence>
<evidence type="ECO:0000256" key="7">
    <source>
        <dbReference type="ARBA" id="ARBA00023204"/>
    </source>
</evidence>
<keyword evidence="4" id="KW-0547">Nucleotide-binding</keyword>
<keyword evidence="7 9" id="KW-0234">DNA repair</keyword>
<dbReference type="InterPro" id="IPR003395">
    <property type="entry name" value="RecF/RecN/SMC_N"/>
</dbReference>
<dbReference type="STRING" id="1111454.HMPREF1250_0498"/>
<evidence type="ECO:0000256" key="5">
    <source>
        <dbReference type="ARBA" id="ARBA00022763"/>
    </source>
</evidence>
<dbReference type="GO" id="GO:0005524">
    <property type="term" value="F:ATP binding"/>
    <property type="evidence" value="ECO:0007669"/>
    <property type="project" value="UniProtKB-KW"/>
</dbReference>
<keyword evidence="5 9" id="KW-0227">DNA damage</keyword>
<evidence type="ECO:0000256" key="6">
    <source>
        <dbReference type="ARBA" id="ARBA00022840"/>
    </source>
</evidence>
<keyword evidence="13" id="KW-1185">Reference proteome</keyword>
<dbReference type="Pfam" id="PF02463">
    <property type="entry name" value="SMC_N"/>
    <property type="match status" value="1"/>
</dbReference>
<dbReference type="OrthoDB" id="9806954at2"/>
<keyword evidence="10" id="KW-0175">Coiled coil</keyword>
<dbReference type="GO" id="GO:0006281">
    <property type="term" value="P:DNA repair"/>
    <property type="evidence" value="ECO:0007669"/>
    <property type="project" value="UniProtKB-KW"/>
</dbReference>
<evidence type="ECO:0000256" key="10">
    <source>
        <dbReference type="SAM" id="Coils"/>
    </source>
</evidence>
<comment type="caution">
    <text evidence="12">The sequence shown here is derived from an EMBL/GenBank/DDBJ whole genome shotgun (WGS) entry which is preliminary data.</text>
</comment>
<dbReference type="PIRSF" id="PIRSF003128">
    <property type="entry name" value="RecN"/>
    <property type="match status" value="1"/>
</dbReference>
<dbReference type="InterPro" id="IPR027417">
    <property type="entry name" value="P-loop_NTPase"/>
</dbReference>
<keyword evidence="6" id="KW-0067">ATP-binding</keyword>
<evidence type="ECO:0000259" key="11">
    <source>
        <dbReference type="Pfam" id="PF02463"/>
    </source>
</evidence>
<dbReference type="eggNOG" id="COG0497">
    <property type="taxonomic scope" value="Bacteria"/>
</dbReference>
<evidence type="ECO:0000256" key="4">
    <source>
        <dbReference type="ARBA" id="ARBA00022741"/>
    </source>
</evidence>
<feature type="coiled-coil region" evidence="10">
    <location>
        <begin position="312"/>
        <end position="374"/>
    </location>
</feature>
<proteinExistence type="inferred from homology"/>
<dbReference type="Proteomes" id="UP000017090">
    <property type="component" value="Unassembled WGS sequence"/>
</dbReference>
<evidence type="ECO:0000256" key="1">
    <source>
        <dbReference type="ARBA" id="ARBA00003618"/>
    </source>
</evidence>
<dbReference type="SUPFAM" id="SSF52540">
    <property type="entry name" value="P-loop containing nucleoside triphosphate hydrolases"/>
    <property type="match status" value="1"/>
</dbReference>
<dbReference type="PANTHER" id="PTHR11059:SF0">
    <property type="entry name" value="DNA REPAIR PROTEIN RECN"/>
    <property type="match status" value="1"/>
</dbReference>
<accession>U7UBI3</accession>
<dbReference type="Gene3D" id="3.40.50.300">
    <property type="entry name" value="P-loop containing nucleotide triphosphate hydrolases"/>
    <property type="match status" value="2"/>
</dbReference>
<dbReference type="GO" id="GO:0009432">
    <property type="term" value="P:SOS response"/>
    <property type="evidence" value="ECO:0007669"/>
    <property type="project" value="TreeGrafter"/>
</dbReference>
<dbReference type="InterPro" id="IPR004604">
    <property type="entry name" value="DNA_recomb/repair_RecN"/>
</dbReference>
<dbReference type="PATRIC" id="fig|1111454.3.peg.2122"/>
<comment type="function">
    <text evidence="1 9">May be involved in recombinational repair of damaged DNA.</text>
</comment>
<dbReference type="NCBIfam" id="TIGR00634">
    <property type="entry name" value="recN"/>
    <property type="match status" value="1"/>
</dbReference>
<dbReference type="EMBL" id="AWXA01000059">
    <property type="protein sequence ID" value="ERT56656.1"/>
    <property type="molecule type" value="Genomic_DNA"/>
</dbReference>
<evidence type="ECO:0000256" key="9">
    <source>
        <dbReference type="PIRNR" id="PIRNR003128"/>
    </source>
</evidence>
<evidence type="ECO:0000313" key="13">
    <source>
        <dbReference type="Proteomes" id="UP000017090"/>
    </source>
</evidence>
<evidence type="ECO:0000313" key="12">
    <source>
        <dbReference type="EMBL" id="ERT56656.1"/>
    </source>
</evidence>
<organism evidence="12 13">
    <name type="scientific">Megasphaera vaginalis</name>
    <name type="common">ex Srinivasan et al. 2021</name>
    <dbReference type="NCBI Taxonomy" id="1111454"/>
    <lineage>
        <taxon>Bacteria</taxon>
        <taxon>Bacillati</taxon>
        <taxon>Bacillota</taxon>
        <taxon>Negativicutes</taxon>
        <taxon>Veillonellales</taxon>
        <taxon>Veillonellaceae</taxon>
        <taxon>Megasphaera</taxon>
    </lineage>
</organism>
<reference evidence="12 13" key="1">
    <citation type="submission" date="2013-09" db="EMBL/GenBank/DDBJ databases">
        <authorList>
            <person name="Durkin A.S."/>
            <person name="Haft D.R."/>
            <person name="McCorrison J."/>
            <person name="Torralba M."/>
            <person name="Gillis M."/>
            <person name="Haft D.H."/>
            <person name="Methe B."/>
            <person name="Sutton G."/>
            <person name="Nelson K.E."/>
        </authorList>
    </citation>
    <scope>NUCLEOTIDE SEQUENCE [LARGE SCALE GENOMIC DNA]</scope>
    <source>
        <strain evidence="12 13">BV3C16-1</strain>
    </source>
</reference>
<gene>
    <name evidence="12" type="primary">recN</name>
    <name evidence="12" type="ORF">HMPREF1250_0498</name>
</gene>
<comment type="similarity">
    <text evidence="2 9">Belongs to the RecN family.</text>
</comment>
<feature type="domain" description="RecF/RecN/SMC N-terminal" evidence="11">
    <location>
        <begin position="1"/>
        <end position="513"/>
    </location>
</feature>
<name>U7UBI3_9FIRM</name>
<dbReference type="GO" id="GO:0006310">
    <property type="term" value="P:DNA recombination"/>
    <property type="evidence" value="ECO:0007669"/>
    <property type="project" value="InterPro"/>
</dbReference>